<sequence length="665" mass="73313">MGINGLWNVLGDGEVWHVADYAAKHFKETGRPLRIAVDEATWRFANLTPEKVEEIRQGVPAAAPAERTILWRILRLWRLNIQLLFVYDGLRKPGQSRRGDRGGGKVDKECIRLLNRMFDLLKVPYHQAPGEAEAECAKLQRLGIVDAVWSDDGDSFMFGCNTLIKAQRAHGELVKDHIRVYKADAMAEKLDFDADSLVLFALLAGGDYDPTGLRGCGPVNAAWVCRRSFGLAKRIVNISPPQMGLWRHYLGHALRDQIPPDFPTLESSMATEARLSPRMNSPVTFAAFEAAGSKPLTSEAFVWSCGTITTFKLPNTTSTSSRISAGKDAAGNPTKCEVKIMYSAHELVEIDLSAQPPDEDWSEFAEKDGTPYDPRNKIEYEMLECLLQHGLPEGSWDAPAKAKKGKARTSKDDGSLGESSDQKQPVDQVSTGERTKAPPKKRGRPPKDPSKVSTSQPARKKRKSKSAEVKSPSPPPSTFRHVELPDSPPRSRVVDLLDEDDDDHDSDLFSSIPTQPPSKKVTPAKGPPKFRPMSPKRPGQKAQNAVPSAKAAFKHKSAPLKRTPASQMSTLREVPQQARDEIAALVPPQAKALSTFPRQMSAQRSPQQLRPSPHEFVPGEAMDPRTLRELRLAAMQNNAANVSFALEPKNPRPKATTPSLVIDLT</sequence>
<dbReference type="PANTHER" id="PTHR11081:SF62">
    <property type="entry name" value="XPG-I DOMAIN-CONTAINING PROTEIN"/>
    <property type="match status" value="1"/>
</dbReference>
<gene>
    <name evidence="3" type="ORF">M409DRAFT_60648</name>
</gene>
<feature type="compositionally biased region" description="Basic and acidic residues" evidence="1">
    <location>
        <begin position="364"/>
        <end position="375"/>
    </location>
</feature>
<dbReference type="GO" id="GO:0006281">
    <property type="term" value="P:DNA repair"/>
    <property type="evidence" value="ECO:0007669"/>
    <property type="project" value="UniProtKB-ARBA"/>
</dbReference>
<evidence type="ECO:0000259" key="2">
    <source>
        <dbReference type="SMART" id="SM00484"/>
    </source>
</evidence>
<dbReference type="PRINTS" id="PR00853">
    <property type="entry name" value="XPGRADSUPER"/>
</dbReference>
<dbReference type="OrthoDB" id="2959108at2759"/>
<dbReference type="InterPro" id="IPR006086">
    <property type="entry name" value="XPG-I_dom"/>
</dbReference>
<dbReference type="SUPFAM" id="SSF47807">
    <property type="entry name" value="5' to 3' exonuclease, C-terminal subdomain"/>
    <property type="match status" value="1"/>
</dbReference>
<dbReference type="InterPro" id="IPR006084">
    <property type="entry name" value="XPG/Rad2"/>
</dbReference>
<reference evidence="3" key="1">
    <citation type="journal article" date="2020" name="Stud. Mycol.">
        <title>101 Dothideomycetes genomes: a test case for predicting lifestyles and emergence of pathogens.</title>
        <authorList>
            <person name="Haridas S."/>
            <person name="Albert R."/>
            <person name="Binder M."/>
            <person name="Bloem J."/>
            <person name="Labutti K."/>
            <person name="Salamov A."/>
            <person name="Andreopoulos B."/>
            <person name="Baker S."/>
            <person name="Barry K."/>
            <person name="Bills G."/>
            <person name="Bluhm B."/>
            <person name="Cannon C."/>
            <person name="Castanera R."/>
            <person name="Culley D."/>
            <person name="Daum C."/>
            <person name="Ezra D."/>
            <person name="Gonzalez J."/>
            <person name="Henrissat B."/>
            <person name="Kuo A."/>
            <person name="Liang C."/>
            <person name="Lipzen A."/>
            <person name="Lutzoni F."/>
            <person name="Magnuson J."/>
            <person name="Mondo S."/>
            <person name="Nolan M."/>
            <person name="Ohm R."/>
            <person name="Pangilinan J."/>
            <person name="Park H.-J."/>
            <person name="Ramirez L."/>
            <person name="Alfaro M."/>
            <person name="Sun H."/>
            <person name="Tritt A."/>
            <person name="Yoshinaga Y."/>
            <person name="Zwiers L.-H."/>
            <person name="Turgeon B."/>
            <person name="Goodwin S."/>
            <person name="Spatafora J."/>
            <person name="Crous P."/>
            <person name="Grigoriev I."/>
        </authorList>
    </citation>
    <scope>NUCLEOTIDE SEQUENCE</scope>
    <source>
        <strain evidence="3">ATCC 36951</strain>
    </source>
</reference>
<dbReference type="Proteomes" id="UP000799537">
    <property type="component" value="Unassembled WGS sequence"/>
</dbReference>
<evidence type="ECO:0000313" key="3">
    <source>
        <dbReference type="EMBL" id="KAF2159574.1"/>
    </source>
</evidence>
<dbReference type="SUPFAM" id="SSF88723">
    <property type="entry name" value="PIN domain-like"/>
    <property type="match status" value="1"/>
</dbReference>
<accession>A0A6A6BXL2</accession>
<dbReference type="AlphaFoldDB" id="A0A6A6BXL2"/>
<feature type="domain" description="XPG-I" evidence="2">
    <location>
        <begin position="119"/>
        <end position="192"/>
    </location>
</feature>
<proteinExistence type="predicted"/>
<feature type="region of interest" description="Disordered" evidence="1">
    <location>
        <begin position="354"/>
        <end position="375"/>
    </location>
</feature>
<evidence type="ECO:0000256" key="1">
    <source>
        <dbReference type="SAM" id="MobiDB-lite"/>
    </source>
</evidence>
<name>A0A6A6BXL2_ZASCE</name>
<dbReference type="CDD" id="cd09870">
    <property type="entry name" value="PIN_YEN1"/>
    <property type="match status" value="1"/>
</dbReference>
<feature type="compositionally biased region" description="Polar residues" evidence="1">
    <location>
        <begin position="597"/>
        <end position="610"/>
    </location>
</feature>
<protein>
    <recommendedName>
        <fullName evidence="2">XPG-I domain-containing protein</fullName>
    </recommendedName>
</protein>
<dbReference type="GO" id="GO:0017108">
    <property type="term" value="F:5'-flap endonuclease activity"/>
    <property type="evidence" value="ECO:0007669"/>
    <property type="project" value="TreeGrafter"/>
</dbReference>
<evidence type="ECO:0000313" key="4">
    <source>
        <dbReference type="Proteomes" id="UP000799537"/>
    </source>
</evidence>
<dbReference type="Gene3D" id="3.40.50.1010">
    <property type="entry name" value="5'-nuclease"/>
    <property type="match status" value="2"/>
</dbReference>
<feature type="region of interest" description="Disordered" evidence="1">
    <location>
        <begin position="643"/>
        <end position="665"/>
    </location>
</feature>
<dbReference type="Pfam" id="PF00867">
    <property type="entry name" value="XPG_I"/>
    <property type="match status" value="1"/>
</dbReference>
<dbReference type="InterPro" id="IPR029060">
    <property type="entry name" value="PIN-like_dom_sf"/>
</dbReference>
<feature type="region of interest" description="Disordered" evidence="1">
    <location>
        <begin position="395"/>
        <end position="576"/>
    </location>
</feature>
<dbReference type="RefSeq" id="XP_033660463.1">
    <property type="nucleotide sequence ID" value="XM_033814542.1"/>
</dbReference>
<dbReference type="GeneID" id="54567814"/>
<organism evidence="3 4">
    <name type="scientific">Zasmidium cellare ATCC 36951</name>
    <dbReference type="NCBI Taxonomy" id="1080233"/>
    <lineage>
        <taxon>Eukaryota</taxon>
        <taxon>Fungi</taxon>
        <taxon>Dikarya</taxon>
        <taxon>Ascomycota</taxon>
        <taxon>Pezizomycotina</taxon>
        <taxon>Dothideomycetes</taxon>
        <taxon>Dothideomycetidae</taxon>
        <taxon>Mycosphaerellales</taxon>
        <taxon>Mycosphaerellaceae</taxon>
        <taxon>Zasmidium</taxon>
    </lineage>
</organism>
<dbReference type="EMBL" id="ML993635">
    <property type="protein sequence ID" value="KAF2159574.1"/>
    <property type="molecule type" value="Genomic_DNA"/>
</dbReference>
<keyword evidence="4" id="KW-1185">Reference proteome</keyword>
<feature type="region of interest" description="Disordered" evidence="1">
    <location>
        <begin position="597"/>
        <end position="620"/>
    </location>
</feature>
<dbReference type="SMART" id="SM00484">
    <property type="entry name" value="XPGI"/>
    <property type="match status" value="1"/>
</dbReference>
<feature type="compositionally biased region" description="Acidic residues" evidence="1">
    <location>
        <begin position="496"/>
        <end position="505"/>
    </location>
</feature>
<feature type="compositionally biased region" description="Polar residues" evidence="1">
    <location>
        <begin position="417"/>
        <end position="432"/>
    </location>
</feature>
<dbReference type="PANTHER" id="PTHR11081">
    <property type="entry name" value="FLAP ENDONUCLEASE FAMILY MEMBER"/>
    <property type="match status" value="1"/>
</dbReference>
<dbReference type="InterPro" id="IPR036279">
    <property type="entry name" value="5-3_exonuclease_C_sf"/>
</dbReference>